<dbReference type="GO" id="GO:0008967">
    <property type="term" value="F:phosphoglycolate phosphatase activity"/>
    <property type="evidence" value="ECO:0007669"/>
    <property type="project" value="TreeGrafter"/>
</dbReference>
<dbReference type="AlphaFoldDB" id="A0A9X1IHR0"/>
<dbReference type="SFLD" id="SFLDS00003">
    <property type="entry name" value="Haloacid_Dehalogenase"/>
    <property type="match status" value="1"/>
</dbReference>
<dbReference type="SUPFAM" id="SSF56784">
    <property type="entry name" value="HAD-like"/>
    <property type="match status" value="1"/>
</dbReference>
<dbReference type="RefSeq" id="WP_226611135.1">
    <property type="nucleotide sequence ID" value="NZ_JAJAQI010000033.1"/>
</dbReference>
<protein>
    <submittedName>
        <fullName evidence="1">HAD hydrolase-like protein</fullName>
    </submittedName>
</protein>
<dbReference type="GO" id="GO:0005829">
    <property type="term" value="C:cytosol"/>
    <property type="evidence" value="ECO:0007669"/>
    <property type="project" value="TreeGrafter"/>
</dbReference>
<dbReference type="Proteomes" id="UP001139311">
    <property type="component" value="Unassembled WGS sequence"/>
</dbReference>
<dbReference type="PANTHER" id="PTHR43434:SF13">
    <property type="entry name" value="PHOSPHOGLYCOLATE PHOSPHATASE"/>
    <property type="match status" value="1"/>
</dbReference>
<dbReference type="GO" id="GO:0006281">
    <property type="term" value="P:DNA repair"/>
    <property type="evidence" value="ECO:0007669"/>
    <property type="project" value="TreeGrafter"/>
</dbReference>
<keyword evidence="1" id="KW-0378">Hydrolase</keyword>
<sequence length="209" mass="22181">MSRRLVIFDFDGTLADSFPWFLSVLNTVARRHGLHMPGAAEVEALRLLGTREILQRMRVPAWKLPAIIRDMRALKAEAAGSIPLFPGIPEMLRGLGEGGVRLAVASSDSEASIRRTLGSAAAPIGYFACGASLFGKAAKLRQVLRAMDAPAEAAIYVGDETRDAEAAARAGIAFGAVNWGYAAPAALLALGPRQVFASPAEILDLLREA</sequence>
<dbReference type="Pfam" id="PF13419">
    <property type="entry name" value="HAD_2"/>
    <property type="match status" value="1"/>
</dbReference>
<evidence type="ECO:0000313" key="2">
    <source>
        <dbReference type="Proteomes" id="UP001139311"/>
    </source>
</evidence>
<keyword evidence="2" id="KW-1185">Reference proteome</keyword>
<dbReference type="EMBL" id="JAJAQI010000033">
    <property type="protein sequence ID" value="MCB4823878.1"/>
    <property type="molecule type" value="Genomic_DNA"/>
</dbReference>
<accession>A0A9X1IHR0</accession>
<gene>
    <name evidence="1" type="ORF">LHA35_19290</name>
</gene>
<dbReference type="InterPro" id="IPR036412">
    <property type="entry name" value="HAD-like_sf"/>
</dbReference>
<dbReference type="InterPro" id="IPR023214">
    <property type="entry name" value="HAD_sf"/>
</dbReference>
<reference evidence="1" key="1">
    <citation type="submission" date="2021-10" db="EMBL/GenBank/DDBJ databases">
        <title>Roseicella aerolatum sp. nov., isolated from aerosols of e-waste dismantling site.</title>
        <authorList>
            <person name="Qin T."/>
        </authorList>
    </citation>
    <scope>NUCLEOTIDE SEQUENCE</scope>
    <source>
        <strain evidence="1">GB24</strain>
    </source>
</reference>
<dbReference type="InterPro" id="IPR050155">
    <property type="entry name" value="HAD-like_hydrolase_sf"/>
</dbReference>
<name>A0A9X1IHR0_9PROT</name>
<comment type="caution">
    <text evidence="1">The sequence shown here is derived from an EMBL/GenBank/DDBJ whole genome shotgun (WGS) entry which is preliminary data.</text>
</comment>
<dbReference type="Gene3D" id="1.10.150.240">
    <property type="entry name" value="Putative phosphatase, domain 2"/>
    <property type="match status" value="1"/>
</dbReference>
<dbReference type="Gene3D" id="3.40.50.1000">
    <property type="entry name" value="HAD superfamily/HAD-like"/>
    <property type="match status" value="1"/>
</dbReference>
<dbReference type="PANTHER" id="PTHR43434">
    <property type="entry name" value="PHOSPHOGLYCOLATE PHOSPHATASE"/>
    <property type="match status" value="1"/>
</dbReference>
<organism evidence="1 2">
    <name type="scientific">Roseicella aerolata</name>
    <dbReference type="NCBI Taxonomy" id="2883479"/>
    <lineage>
        <taxon>Bacteria</taxon>
        <taxon>Pseudomonadati</taxon>
        <taxon>Pseudomonadota</taxon>
        <taxon>Alphaproteobacteria</taxon>
        <taxon>Acetobacterales</taxon>
        <taxon>Roseomonadaceae</taxon>
        <taxon>Roseicella</taxon>
    </lineage>
</organism>
<dbReference type="InterPro" id="IPR023198">
    <property type="entry name" value="PGP-like_dom2"/>
</dbReference>
<dbReference type="InterPro" id="IPR041492">
    <property type="entry name" value="HAD_2"/>
</dbReference>
<dbReference type="SFLD" id="SFLDG01129">
    <property type="entry name" value="C1.5:_HAD__Beta-PGM__Phosphata"/>
    <property type="match status" value="1"/>
</dbReference>
<evidence type="ECO:0000313" key="1">
    <source>
        <dbReference type="EMBL" id="MCB4823878.1"/>
    </source>
</evidence>
<proteinExistence type="predicted"/>